<evidence type="ECO:0000256" key="5">
    <source>
        <dbReference type="ARBA" id="ARBA00023242"/>
    </source>
</evidence>
<keyword evidence="2" id="KW-0805">Transcription regulation</keyword>
<dbReference type="GO" id="GO:0046983">
    <property type="term" value="F:protein dimerization activity"/>
    <property type="evidence" value="ECO:0007669"/>
    <property type="project" value="InterPro"/>
</dbReference>
<dbReference type="InterPro" id="IPR002100">
    <property type="entry name" value="TF_MADSbox"/>
</dbReference>
<protein>
    <recommendedName>
        <fullName evidence="6">MADS-box domain-containing protein</fullName>
    </recommendedName>
</protein>
<keyword evidence="3" id="KW-0238">DNA-binding</keyword>
<evidence type="ECO:0000256" key="4">
    <source>
        <dbReference type="ARBA" id="ARBA00023163"/>
    </source>
</evidence>
<dbReference type="AlphaFoldDB" id="A0A8J5GTK6"/>
<dbReference type="InterPro" id="IPR050142">
    <property type="entry name" value="MADS-box/MEF2_TF"/>
</dbReference>
<dbReference type="SMART" id="SM00432">
    <property type="entry name" value="MADS"/>
    <property type="match status" value="1"/>
</dbReference>
<keyword evidence="4" id="KW-0804">Transcription</keyword>
<name>A0A8J5GTK6_ZINOF</name>
<dbReference type="PROSITE" id="PS00350">
    <property type="entry name" value="MADS_BOX_1"/>
    <property type="match status" value="1"/>
</dbReference>
<evidence type="ECO:0000256" key="1">
    <source>
        <dbReference type="ARBA" id="ARBA00004123"/>
    </source>
</evidence>
<dbReference type="PROSITE" id="PS50066">
    <property type="entry name" value="MADS_BOX_2"/>
    <property type="match status" value="1"/>
</dbReference>
<evidence type="ECO:0000313" key="7">
    <source>
        <dbReference type="EMBL" id="KAG6505963.1"/>
    </source>
</evidence>
<comment type="subcellular location">
    <subcellularLocation>
        <location evidence="1">Nucleus</location>
    </subcellularLocation>
</comment>
<evidence type="ECO:0000259" key="6">
    <source>
        <dbReference type="PROSITE" id="PS50066"/>
    </source>
</evidence>
<gene>
    <name evidence="7" type="ORF">ZIOFF_031276</name>
</gene>
<proteinExistence type="predicted"/>
<feature type="domain" description="MADS-box" evidence="6">
    <location>
        <begin position="76"/>
        <end position="136"/>
    </location>
</feature>
<dbReference type="InterPro" id="IPR033896">
    <property type="entry name" value="MEF2-like_N"/>
</dbReference>
<dbReference type="CDD" id="cd00265">
    <property type="entry name" value="MADS_MEF2_like"/>
    <property type="match status" value="1"/>
</dbReference>
<dbReference type="Pfam" id="PF00319">
    <property type="entry name" value="SRF-TF"/>
    <property type="match status" value="1"/>
</dbReference>
<dbReference type="Gene3D" id="3.40.1810.10">
    <property type="entry name" value="Transcription factor, MADS-box"/>
    <property type="match status" value="1"/>
</dbReference>
<dbReference type="GO" id="GO:0045944">
    <property type="term" value="P:positive regulation of transcription by RNA polymerase II"/>
    <property type="evidence" value="ECO:0007669"/>
    <property type="project" value="InterPro"/>
</dbReference>
<sequence length="172" mass="19561">MPVWLGVVAGSLEVALLHSFSIPYLVTSIPHLLLPIRSLLVDRRVARTDRSSLLADFAARGTIRRYLRVSYRSVEMVRGKTQMRRIENLASRQVTFSKRRRGLLKKAFELSVLCDAEIGLIVFSARGKLYEFASSRMEDTIERYKAHVKQSISTSNNAIQHDNKLKSIKDKG</sequence>
<dbReference type="InterPro" id="IPR036879">
    <property type="entry name" value="TF_MADSbox_sf"/>
</dbReference>
<dbReference type="GO" id="GO:0099402">
    <property type="term" value="P:plant organ development"/>
    <property type="evidence" value="ECO:0007669"/>
    <property type="project" value="UniProtKB-ARBA"/>
</dbReference>
<dbReference type="FunFam" id="3.40.1810.10:FF:000030">
    <property type="entry name" value="Agamous-like MADS-box protein AGL13"/>
    <property type="match status" value="1"/>
</dbReference>
<organism evidence="7 8">
    <name type="scientific">Zingiber officinale</name>
    <name type="common">Ginger</name>
    <name type="synonym">Amomum zingiber</name>
    <dbReference type="NCBI Taxonomy" id="94328"/>
    <lineage>
        <taxon>Eukaryota</taxon>
        <taxon>Viridiplantae</taxon>
        <taxon>Streptophyta</taxon>
        <taxon>Embryophyta</taxon>
        <taxon>Tracheophyta</taxon>
        <taxon>Spermatophyta</taxon>
        <taxon>Magnoliopsida</taxon>
        <taxon>Liliopsida</taxon>
        <taxon>Zingiberales</taxon>
        <taxon>Zingiberaceae</taxon>
        <taxon>Zingiber</taxon>
    </lineage>
</organism>
<dbReference type="GO" id="GO:0005634">
    <property type="term" value="C:nucleus"/>
    <property type="evidence" value="ECO:0007669"/>
    <property type="project" value="UniProtKB-SubCell"/>
</dbReference>
<dbReference type="SUPFAM" id="SSF55455">
    <property type="entry name" value="SRF-like"/>
    <property type="match status" value="1"/>
</dbReference>
<dbReference type="GO" id="GO:0009908">
    <property type="term" value="P:flower development"/>
    <property type="evidence" value="ECO:0007669"/>
    <property type="project" value="UniProtKB-ARBA"/>
</dbReference>
<evidence type="ECO:0000256" key="2">
    <source>
        <dbReference type="ARBA" id="ARBA00023015"/>
    </source>
</evidence>
<dbReference type="PANTHER" id="PTHR48019">
    <property type="entry name" value="SERUM RESPONSE FACTOR HOMOLOG"/>
    <property type="match status" value="1"/>
</dbReference>
<evidence type="ECO:0000256" key="3">
    <source>
        <dbReference type="ARBA" id="ARBA00023125"/>
    </source>
</evidence>
<dbReference type="Proteomes" id="UP000734854">
    <property type="component" value="Unassembled WGS sequence"/>
</dbReference>
<dbReference type="PRINTS" id="PR00404">
    <property type="entry name" value="MADSDOMAIN"/>
</dbReference>
<dbReference type="EMBL" id="JACMSC010000009">
    <property type="protein sequence ID" value="KAG6505963.1"/>
    <property type="molecule type" value="Genomic_DNA"/>
</dbReference>
<keyword evidence="8" id="KW-1185">Reference proteome</keyword>
<accession>A0A8J5GTK6</accession>
<evidence type="ECO:0000313" key="8">
    <source>
        <dbReference type="Proteomes" id="UP000734854"/>
    </source>
</evidence>
<keyword evidence="5" id="KW-0539">Nucleus</keyword>
<dbReference type="GO" id="GO:0000977">
    <property type="term" value="F:RNA polymerase II transcription regulatory region sequence-specific DNA binding"/>
    <property type="evidence" value="ECO:0007669"/>
    <property type="project" value="InterPro"/>
</dbReference>
<reference evidence="7 8" key="1">
    <citation type="submission" date="2020-08" db="EMBL/GenBank/DDBJ databases">
        <title>Plant Genome Project.</title>
        <authorList>
            <person name="Zhang R.-G."/>
        </authorList>
    </citation>
    <scope>NUCLEOTIDE SEQUENCE [LARGE SCALE GENOMIC DNA]</scope>
    <source>
        <tissue evidence="7">Rhizome</tissue>
    </source>
</reference>
<comment type="caution">
    <text evidence="7">The sequence shown here is derived from an EMBL/GenBank/DDBJ whole genome shotgun (WGS) entry which is preliminary data.</text>
</comment>